<dbReference type="Pfam" id="PF02632">
    <property type="entry name" value="BioY"/>
    <property type="match status" value="1"/>
</dbReference>
<reference evidence="4" key="2">
    <citation type="journal article" date="2021" name="PeerJ">
        <title>Extensive microbial diversity within the chicken gut microbiome revealed by metagenomics and culture.</title>
        <authorList>
            <person name="Gilroy R."/>
            <person name="Ravi A."/>
            <person name="Getino M."/>
            <person name="Pursley I."/>
            <person name="Horton D.L."/>
            <person name="Alikhan N.F."/>
            <person name="Baker D."/>
            <person name="Gharbi K."/>
            <person name="Hall N."/>
            <person name="Watson M."/>
            <person name="Adriaenssens E.M."/>
            <person name="Foster-Nyarko E."/>
            <person name="Jarju S."/>
            <person name="Secka A."/>
            <person name="Antonio M."/>
            <person name="Oren A."/>
            <person name="Chaudhuri R.R."/>
            <person name="La Ragione R."/>
            <person name="Hildebrand F."/>
            <person name="Pallen M.J."/>
        </authorList>
    </citation>
    <scope>NUCLEOTIDE SEQUENCE</scope>
    <source>
        <strain evidence="4">ChiSjej6B24-2974</strain>
    </source>
</reference>
<evidence type="ECO:0000256" key="2">
    <source>
        <dbReference type="PIRNR" id="PIRNR016661"/>
    </source>
</evidence>
<comment type="caution">
    <text evidence="4">The sequence shown here is derived from an EMBL/GenBank/DDBJ whole genome shotgun (WGS) entry which is preliminary data.</text>
</comment>
<reference evidence="4" key="1">
    <citation type="submission" date="2020-10" db="EMBL/GenBank/DDBJ databases">
        <authorList>
            <person name="Gilroy R."/>
        </authorList>
    </citation>
    <scope>NUCLEOTIDE SEQUENCE</scope>
    <source>
        <strain evidence="4">ChiSjej6B24-2974</strain>
    </source>
</reference>
<evidence type="ECO:0000313" key="4">
    <source>
        <dbReference type="EMBL" id="HIQ83923.1"/>
    </source>
</evidence>
<keyword evidence="3" id="KW-0812">Transmembrane</keyword>
<feature type="transmembrane region" description="Helical" evidence="3">
    <location>
        <begin position="139"/>
        <end position="168"/>
    </location>
</feature>
<dbReference type="PANTHER" id="PTHR34295">
    <property type="entry name" value="BIOTIN TRANSPORTER BIOY"/>
    <property type="match status" value="1"/>
</dbReference>
<dbReference type="InterPro" id="IPR003784">
    <property type="entry name" value="BioY"/>
</dbReference>
<keyword evidence="2" id="KW-0813">Transport</keyword>
<dbReference type="GO" id="GO:0005886">
    <property type="term" value="C:plasma membrane"/>
    <property type="evidence" value="ECO:0007669"/>
    <property type="project" value="UniProtKB-SubCell"/>
</dbReference>
<protein>
    <recommendedName>
        <fullName evidence="2">Biotin transporter</fullName>
    </recommendedName>
</protein>
<evidence type="ECO:0000256" key="3">
    <source>
        <dbReference type="SAM" id="Phobius"/>
    </source>
</evidence>
<organism evidence="4 5">
    <name type="scientific">Candidatus Pullichristensenella stercorigallinarum</name>
    <dbReference type="NCBI Taxonomy" id="2840909"/>
    <lineage>
        <taxon>Bacteria</taxon>
        <taxon>Bacillati</taxon>
        <taxon>Bacillota</taxon>
        <taxon>Clostridia</taxon>
        <taxon>Candidatus Pullichristensenella</taxon>
    </lineage>
</organism>
<sequence>MNIRKMTYVALFTVVIAVCSWITIPAAVPFTLQTFAVFAACALLGGKLGLYAVCLYILLGAVGVPVFSGFGAGLGTLLGPTGGYILGFVFTALAMWGVEAKFGRKPAALVAGMAAGLILCYAFGTAWFMVVYARANGAIGLGAALSMCVIPFILPDCVKIALAMLVAARLRPHLKL</sequence>
<feature type="transmembrane region" description="Helical" evidence="3">
    <location>
        <begin position="110"/>
        <end position="133"/>
    </location>
</feature>
<accession>A0A9D0ZP00</accession>
<keyword evidence="2 3" id="KW-0472">Membrane</keyword>
<dbReference type="EMBL" id="DVFZ01000117">
    <property type="protein sequence ID" value="HIQ83923.1"/>
    <property type="molecule type" value="Genomic_DNA"/>
</dbReference>
<dbReference type="Gene3D" id="1.10.1760.20">
    <property type="match status" value="1"/>
</dbReference>
<comment type="subcellular location">
    <subcellularLocation>
        <location evidence="2">Cell membrane</location>
        <topology evidence="2">Multi-pass membrane protein</topology>
    </subcellularLocation>
</comment>
<dbReference type="PANTHER" id="PTHR34295:SF1">
    <property type="entry name" value="BIOTIN TRANSPORTER BIOY"/>
    <property type="match status" value="1"/>
</dbReference>
<keyword evidence="3" id="KW-1133">Transmembrane helix</keyword>
<dbReference type="Proteomes" id="UP000824260">
    <property type="component" value="Unassembled WGS sequence"/>
</dbReference>
<dbReference type="GO" id="GO:0015225">
    <property type="term" value="F:biotin transmembrane transporter activity"/>
    <property type="evidence" value="ECO:0007669"/>
    <property type="project" value="UniProtKB-UniRule"/>
</dbReference>
<dbReference type="AlphaFoldDB" id="A0A9D0ZP00"/>
<name>A0A9D0ZP00_9FIRM</name>
<feature type="transmembrane region" description="Helical" evidence="3">
    <location>
        <begin position="81"/>
        <end position="98"/>
    </location>
</feature>
<feature type="transmembrane region" description="Helical" evidence="3">
    <location>
        <begin position="53"/>
        <end position="75"/>
    </location>
</feature>
<keyword evidence="2" id="KW-1003">Cell membrane</keyword>
<comment type="similarity">
    <text evidence="1 2">Belongs to the BioY family.</text>
</comment>
<feature type="transmembrane region" description="Helical" evidence="3">
    <location>
        <begin position="7"/>
        <end position="24"/>
    </location>
</feature>
<dbReference type="PIRSF" id="PIRSF016661">
    <property type="entry name" value="BioY"/>
    <property type="match status" value="1"/>
</dbReference>
<gene>
    <name evidence="4" type="ORF">IAA52_12595</name>
</gene>
<evidence type="ECO:0000313" key="5">
    <source>
        <dbReference type="Proteomes" id="UP000824260"/>
    </source>
</evidence>
<proteinExistence type="inferred from homology"/>
<evidence type="ECO:0000256" key="1">
    <source>
        <dbReference type="ARBA" id="ARBA00010692"/>
    </source>
</evidence>